<feature type="compositionally biased region" description="Polar residues" evidence="1">
    <location>
        <begin position="124"/>
        <end position="138"/>
    </location>
</feature>
<keyword evidence="3" id="KW-1185">Reference proteome</keyword>
<protein>
    <submittedName>
        <fullName evidence="2">Uncharacterized protein</fullName>
    </submittedName>
</protein>
<dbReference type="Proteomes" id="UP000054564">
    <property type="component" value="Unassembled WGS sequence"/>
</dbReference>
<name>A0A0L0VH79_9BASI</name>
<evidence type="ECO:0000256" key="1">
    <source>
        <dbReference type="SAM" id="MobiDB-lite"/>
    </source>
</evidence>
<organism evidence="2 3">
    <name type="scientific">Puccinia striiformis f. sp. tritici PST-78</name>
    <dbReference type="NCBI Taxonomy" id="1165861"/>
    <lineage>
        <taxon>Eukaryota</taxon>
        <taxon>Fungi</taxon>
        <taxon>Dikarya</taxon>
        <taxon>Basidiomycota</taxon>
        <taxon>Pucciniomycotina</taxon>
        <taxon>Pucciniomycetes</taxon>
        <taxon>Pucciniales</taxon>
        <taxon>Pucciniaceae</taxon>
        <taxon>Puccinia</taxon>
    </lineage>
</organism>
<proteinExistence type="predicted"/>
<comment type="caution">
    <text evidence="2">The sequence shown here is derived from an EMBL/GenBank/DDBJ whole genome shotgun (WGS) entry which is preliminary data.</text>
</comment>
<dbReference type="AlphaFoldDB" id="A0A0L0VH79"/>
<accession>A0A0L0VH79</accession>
<evidence type="ECO:0000313" key="2">
    <source>
        <dbReference type="EMBL" id="KNE98571.1"/>
    </source>
</evidence>
<feature type="region of interest" description="Disordered" evidence="1">
    <location>
        <begin position="111"/>
        <end position="138"/>
    </location>
</feature>
<dbReference type="EMBL" id="AJIL01000055">
    <property type="protein sequence ID" value="KNE98571.1"/>
    <property type="molecule type" value="Genomic_DNA"/>
</dbReference>
<gene>
    <name evidence="2" type="ORF">PSTG_08124</name>
</gene>
<reference evidence="3" key="1">
    <citation type="submission" date="2014-03" db="EMBL/GenBank/DDBJ databases">
        <title>The Genome Sequence of Puccinia striiformis f. sp. tritici PST-78.</title>
        <authorList>
            <consortium name="The Broad Institute Genome Sequencing Platform"/>
            <person name="Cuomo C."/>
            <person name="Hulbert S."/>
            <person name="Chen X."/>
            <person name="Walker B."/>
            <person name="Young S.K."/>
            <person name="Zeng Q."/>
            <person name="Gargeya S."/>
            <person name="Fitzgerald M."/>
            <person name="Haas B."/>
            <person name="Abouelleil A."/>
            <person name="Alvarado L."/>
            <person name="Arachchi H.M."/>
            <person name="Berlin A.M."/>
            <person name="Chapman S.B."/>
            <person name="Goldberg J."/>
            <person name="Griggs A."/>
            <person name="Gujja S."/>
            <person name="Hansen M."/>
            <person name="Howarth C."/>
            <person name="Imamovic A."/>
            <person name="Larimer J."/>
            <person name="McCowan C."/>
            <person name="Montmayeur A."/>
            <person name="Murphy C."/>
            <person name="Neiman D."/>
            <person name="Pearson M."/>
            <person name="Priest M."/>
            <person name="Roberts A."/>
            <person name="Saif S."/>
            <person name="Shea T."/>
            <person name="Sisk P."/>
            <person name="Sykes S."/>
            <person name="Wortman J."/>
            <person name="Nusbaum C."/>
            <person name="Birren B."/>
        </authorList>
    </citation>
    <scope>NUCLEOTIDE SEQUENCE [LARGE SCALE GENOMIC DNA]</scope>
    <source>
        <strain evidence="3">race PST-78</strain>
    </source>
</reference>
<evidence type="ECO:0000313" key="3">
    <source>
        <dbReference type="Proteomes" id="UP000054564"/>
    </source>
</evidence>
<sequence length="164" mass="18575">MEKKCSTEVFIPPTSRSKHAESPIVLSLYQLHSPFLTVLQNWAKMIADSVETMAFQLYNPAQTKTHTEDGYITQAVKVWTRRCKVSSNFAKDMIDVFMGYIIFQAHTHTPKPLGNTDPKRKTQANKSSSSKTSVDQTTTTPAAQLMGFQGRHNFQPLTLWYTES</sequence>